<evidence type="ECO:0000313" key="4">
    <source>
        <dbReference type="EMBL" id="PSH55472.1"/>
    </source>
</evidence>
<protein>
    <submittedName>
        <fullName evidence="4">Replication initiation protein</fullName>
    </submittedName>
</protein>
<sequence>MQTGNAFTTPFGRRSLSLGMLATQAQAREIDPQASIDKWKLFRSLCEARALIGISDRALVVLNALLTFHPQPALCETNGLVVFPSNVQLSLRSHGMAPATLRRHLSALVEAGLIFRKDSPNGKRYARKARAGEGTEAFGFSLAPLVSRAAEFEMMAEQVRSERLQLKLMKERVTLLRRDIVKLVELGHEELPHIDWSSEYKRFRAVIDNIPRQAGINDLEPVVDALECVQLEICNLLEVTLNTQKISAKESHFERHKQNSNTQHSSDLEPGFRKDQGQLSESGAEINAPYATRQGFTPVRAGSPSANAEIAEAKPVPLGLVRQACPEIAAYAKNGIMKWSDLMGAAVVVRAMLGVSPSAYEEACDILGQENAAIAIACILERADQINSAGGYIRTLTDKASRGEFSVWPMLLAQLRANGTHVQLVPPNEGDGE</sequence>
<dbReference type="InterPro" id="IPR047611">
    <property type="entry name" value="RepABC_RepC"/>
</dbReference>
<evidence type="ECO:0000256" key="1">
    <source>
        <dbReference type="SAM" id="MobiDB-lite"/>
    </source>
</evidence>
<dbReference type="Pfam" id="PF03428">
    <property type="entry name" value="RP-C"/>
    <property type="match status" value="1"/>
</dbReference>
<dbReference type="NCBIfam" id="NF010396">
    <property type="entry name" value="PRK13824.1"/>
    <property type="match status" value="1"/>
</dbReference>
<reference evidence="5" key="1">
    <citation type="submission" date="2017-11" db="EMBL/GenBank/DDBJ databases">
        <authorList>
            <person name="Kuznetsova I."/>
            <person name="Sazanova A."/>
            <person name="Chirak E."/>
            <person name="Safronova V."/>
            <person name="Willems A."/>
        </authorList>
    </citation>
    <scope>NUCLEOTIDE SEQUENCE [LARGE SCALE GENOMIC DNA]</scope>
    <source>
        <strain evidence="5">PEPV15</strain>
    </source>
</reference>
<name>A0A2P7AMP0_9HYPH</name>
<keyword evidence="5" id="KW-1185">Reference proteome</keyword>
<gene>
    <name evidence="4" type="ORF">CU100_22780</name>
</gene>
<dbReference type="SUPFAM" id="SSF46785">
    <property type="entry name" value="Winged helix' DNA-binding domain"/>
    <property type="match status" value="1"/>
</dbReference>
<evidence type="ECO:0000259" key="3">
    <source>
        <dbReference type="Pfam" id="PF11800"/>
    </source>
</evidence>
<organism evidence="4 5">
    <name type="scientific">Phyllobacterium endophyticum</name>
    <dbReference type="NCBI Taxonomy" id="1149773"/>
    <lineage>
        <taxon>Bacteria</taxon>
        <taxon>Pseudomonadati</taxon>
        <taxon>Pseudomonadota</taxon>
        <taxon>Alphaproteobacteria</taxon>
        <taxon>Hyphomicrobiales</taxon>
        <taxon>Phyllobacteriaceae</taxon>
        <taxon>Phyllobacterium</taxon>
    </lineage>
</organism>
<proteinExistence type="predicted"/>
<comment type="caution">
    <text evidence="4">The sequence shown here is derived from an EMBL/GenBank/DDBJ whole genome shotgun (WGS) entry which is preliminary data.</text>
</comment>
<accession>A0A2P7AMP0</accession>
<dbReference type="RefSeq" id="WP_106718914.1">
    <property type="nucleotide sequence ID" value="NZ_JACHXT010000005.1"/>
</dbReference>
<evidence type="ECO:0000259" key="2">
    <source>
        <dbReference type="Pfam" id="PF03428"/>
    </source>
</evidence>
<dbReference type="InterPro" id="IPR021760">
    <property type="entry name" value="RepC_C"/>
</dbReference>
<dbReference type="Proteomes" id="UP000241158">
    <property type="component" value="Unassembled WGS sequence"/>
</dbReference>
<feature type="domain" description="Plasmid replication protein C N-terminal" evidence="2">
    <location>
        <begin position="14"/>
        <end position="186"/>
    </location>
</feature>
<dbReference type="EMBL" id="PGGN01000005">
    <property type="protein sequence ID" value="PSH55472.1"/>
    <property type="molecule type" value="Genomic_DNA"/>
</dbReference>
<dbReference type="Pfam" id="PF11800">
    <property type="entry name" value="RP-C_C"/>
    <property type="match status" value="1"/>
</dbReference>
<dbReference type="AlphaFoldDB" id="A0A2P7AMP0"/>
<dbReference type="OrthoDB" id="7488837at2"/>
<evidence type="ECO:0000313" key="5">
    <source>
        <dbReference type="Proteomes" id="UP000241158"/>
    </source>
</evidence>
<feature type="region of interest" description="Disordered" evidence="1">
    <location>
        <begin position="250"/>
        <end position="279"/>
    </location>
</feature>
<feature type="domain" description="Plasmid replication protein C C-terminal" evidence="3">
    <location>
        <begin position="317"/>
        <end position="416"/>
    </location>
</feature>
<feature type="compositionally biased region" description="Basic and acidic residues" evidence="1">
    <location>
        <begin position="266"/>
        <end position="276"/>
    </location>
</feature>
<dbReference type="InterPro" id="IPR036390">
    <property type="entry name" value="WH_DNA-bd_sf"/>
</dbReference>
<dbReference type="NCBIfam" id="NF040974">
    <property type="entry name" value="RepABC_RepC"/>
    <property type="match status" value="1"/>
</dbReference>
<dbReference type="InterPro" id="IPR005090">
    <property type="entry name" value="RepC_N"/>
</dbReference>